<gene>
    <name evidence="11" type="ORF">M0812_08542</name>
</gene>
<dbReference type="Gene3D" id="2.40.30.10">
    <property type="entry name" value="Translation factors"/>
    <property type="match status" value="1"/>
</dbReference>
<evidence type="ECO:0000256" key="4">
    <source>
        <dbReference type="ARBA" id="ARBA00022643"/>
    </source>
</evidence>
<dbReference type="GO" id="GO:0005829">
    <property type="term" value="C:cytosol"/>
    <property type="evidence" value="ECO:0007669"/>
    <property type="project" value="TreeGrafter"/>
</dbReference>
<dbReference type="InterPro" id="IPR039261">
    <property type="entry name" value="FNR_nucleotide-bd"/>
</dbReference>
<dbReference type="InterPro" id="IPR003097">
    <property type="entry name" value="CysJ-like_FAD-binding"/>
</dbReference>
<sequence>MLDKKFSIFFGTQTGTAEEFAEDLTNSLKELGVKSSLHDLEDYDPKHLPSEEYTVFIISTYGEGEPPDNAIDFYNYIHDDDHPKTYLSSMNYTVFGLGDSTYETFNYCARNVKKKFDELGARLFFKTGFGDDDDDIESDFLSWKTNLIEFLKSSQTNTSTKTTKKTTTIKHIEYEFLETNPEKKAFRQDKNTSIQLEQKIKFSKIISSQELHTKKSERSAKLVKFDISNLGLNYNAGDHIGIYPENSIENVKRVYKLLKIENPDQAFVLKEKTKNSFLTKYQPCTIKEAISNYCDLTSPPTRILLSSLIPYITNQDQAKYISSLTNLEKNEFQDFLQNKAHTILETFEFFSEFLNIDLGDFFGLCPSQTPRFYSIASSPLETPNEIHIIFINSIWYTNQKKKYLGLCTSFLSQFSNKDNKSVPFFIRHSEFRLPNKNQIQNKKIIMVGPGTGFAPFRGFIQELAIRKKEKNSKIGNITLFFGCRNREEDFILQDEMQNAKETGILDNLFVSFSREQKEKIYVQNKMLENKQILWDCIRNNGYFYICGDAKKMAKDVINTLFSICSEMGGEKGEQLFYSLKNNKRLLEDVW</sequence>
<dbReference type="SUPFAM" id="SSF52218">
    <property type="entry name" value="Flavoproteins"/>
    <property type="match status" value="1"/>
</dbReference>
<evidence type="ECO:0000256" key="3">
    <source>
        <dbReference type="ARBA" id="ARBA00022630"/>
    </source>
</evidence>
<dbReference type="Gene3D" id="3.40.50.80">
    <property type="entry name" value="Nucleotide-binding domain of ferredoxin-NADP reductase (FNR) module"/>
    <property type="match status" value="1"/>
</dbReference>
<dbReference type="Pfam" id="PF00175">
    <property type="entry name" value="NAD_binding_1"/>
    <property type="match status" value="1"/>
</dbReference>
<keyword evidence="6" id="KW-0521">NADP</keyword>
<dbReference type="EMBL" id="JANTQA010000021">
    <property type="protein sequence ID" value="KAJ3446007.1"/>
    <property type="molecule type" value="Genomic_DNA"/>
</dbReference>
<dbReference type="PRINTS" id="PR00369">
    <property type="entry name" value="FLAVODOXIN"/>
</dbReference>
<dbReference type="GO" id="GO:0003958">
    <property type="term" value="F:NADPH-hemoprotein reductase activity"/>
    <property type="evidence" value="ECO:0007669"/>
    <property type="project" value="UniProtKB-EC"/>
</dbReference>
<reference evidence="11" key="1">
    <citation type="submission" date="2022-08" db="EMBL/GenBank/DDBJ databases">
        <title>Novel sulphate-reducing endosymbionts in the free-living metamonad Anaeramoeba.</title>
        <authorList>
            <person name="Jerlstrom-Hultqvist J."/>
            <person name="Cepicka I."/>
            <person name="Gallot-Lavallee L."/>
            <person name="Salas-Leiva D."/>
            <person name="Curtis B.A."/>
            <person name="Zahonova K."/>
            <person name="Pipaliya S."/>
            <person name="Dacks J."/>
            <person name="Roger A.J."/>
        </authorList>
    </citation>
    <scope>NUCLEOTIDE SEQUENCE</scope>
    <source>
        <strain evidence="11">Busselton2</strain>
    </source>
</reference>
<keyword evidence="3" id="KW-0285">Flavoprotein</keyword>
<dbReference type="PRINTS" id="PR00371">
    <property type="entry name" value="FPNCR"/>
</dbReference>
<feature type="domain" description="Flavodoxin-like" evidence="9">
    <location>
        <begin position="6"/>
        <end position="148"/>
    </location>
</feature>
<dbReference type="InterPro" id="IPR017938">
    <property type="entry name" value="Riboflavin_synthase-like_b-brl"/>
</dbReference>
<dbReference type="InterPro" id="IPR023173">
    <property type="entry name" value="NADPH_Cyt_P450_Rdtase_alpha"/>
</dbReference>
<organism evidence="11 12">
    <name type="scientific">Anaeramoeba flamelloides</name>
    <dbReference type="NCBI Taxonomy" id="1746091"/>
    <lineage>
        <taxon>Eukaryota</taxon>
        <taxon>Metamonada</taxon>
        <taxon>Anaeramoebidae</taxon>
        <taxon>Anaeramoeba</taxon>
    </lineage>
</organism>
<dbReference type="PANTHER" id="PTHR19384:SF17">
    <property type="entry name" value="NADPH--CYTOCHROME P450 REDUCTASE"/>
    <property type="match status" value="1"/>
</dbReference>
<dbReference type="Proteomes" id="UP001146793">
    <property type="component" value="Unassembled WGS sequence"/>
</dbReference>
<dbReference type="InterPro" id="IPR008254">
    <property type="entry name" value="Flavodoxin/NO_synth"/>
</dbReference>
<comment type="cofactor">
    <cofactor evidence="1">
        <name>FMN</name>
        <dbReference type="ChEBI" id="CHEBI:58210"/>
    </cofactor>
</comment>
<dbReference type="GO" id="GO:0010181">
    <property type="term" value="F:FMN binding"/>
    <property type="evidence" value="ECO:0007669"/>
    <property type="project" value="InterPro"/>
</dbReference>
<dbReference type="InterPro" id="IPR017927">
    <property type="entry name" value="FAD-bd_FR_type"/>
</dbReference>
<accession>A0AAV7ZVP7</accession>
<dbReference type="PROSITE" id="PS50902">
    <property type="entry name" value="FLAVODOXIN_LIKE"/>
    <property type="match status" value="1"/>
</dbReference>
<dbReference type="SUPFAM" id="SSF52343">
    <property type="entry name" value="Ferredoxin reductase-like, C-terminal NADP-linked domain"/>
    <property type="match status" value="1"/>
</dbReference>
<keyword evidence="7" id="KW-0560">Oxidoreductase</keyword>
<evidence type="ECO:0000256" key="5">
    <source>
        <dbReference type="ARBA" id="ARBA00022827"/>
    </source>
</evidence>
<keyword evidence="4" id="KW-0288">FMN</keyword>
<dbReference type="InterPro" id="IPR029039">
    <property type="entry name" value="Flavoprotein-like_sf"/>
</dbReference>
<evidence type="ECO:0000259" key="9">
    <source>
        <dbReference type="PROSITE" id="PS50902"/>
    </source>
</evidence>
<dbReference type="PROSITE" id="PS51384">
    <property type="entry name" value="FAD_FR"/>
    <property type="match status" value="1"/>
</dbReference>
<evidence type="ECO:0000256" key="2">
    <source>
        <dbReference type="ARBA" id="ARBA00001974"/>
    </source>
</evidence>
<dbReference type="GO" id="GO:0050660">
    <property type="term" value="F:flavin adenine dinucleotide binding"/>
    <property type="evidence" value="ECO:0007669"/>
    <property type="project" value="TreeGrafter"/>
</dbReference>
<dbReference type="InterPro" id="IPR001094">
    <property type="entry name" value="Flavdoxin-like"/>
</dbReference>
<comment type="caution">
    <text evidence="11">The sequence shown here is derived from an EMBL/GenBank/DDBJ whole genome shotgun (WGS) entry which is preliminary data.</text>
</comment>
<dbReference type="InterPro" id="IPR001709">
    <property type="entry name" value="Flavoprot_Pyr_Nucl_cyt_Rdtase"/>
</dbReference>
<evidence type="ECO:0000259" key="10">
    <source>
        <dbReference type="PROSITE" id="PS51384"/>
    </source>
</evidence>
<dbReference type="Gene3D" id="3.40.50.360">
    <property type="match status" value="1"/>
</dbReference>
<dbReference type="InterPro" id="IPR001433">
    <property type="entry name" value="OxRdtase_FAD/NAD-bd"/>
</dbReference>
<dbReference type="SUPFAM" id="SSF63380">
    <property type="entry name" value="Riboflavin synthase domain-like"/>
    <property type="match status" value="1"/>
</dbReference>
<dbReference type="AlphaFoldDB" id="A0AAV7ZVP7"/>
<proteinExistence type="predicted"/>
<evidence type="ECO:0000256" key="8">
    <source>
        <dbReference type="ARBA" id="ARBA00023797"/>
    </source>
</evidence>
<evidence type="ECO:0000256" key="6">
    <source>
        <dbReference type="ARBA" id="ARBA00022857"/>
    </source>
</evidence>
<name>A0AAV7ZVP7_9EUKA</name>
<dbReference type="EC" id="1.6.2.4" evidence="8"/>
<evidence type="ECO:0000256" key="7">
    <source>
        <dbReference type="ARBA" id="ARBA00023002"/>
    </source>
</evidence>
<protein>
    <recommendedName>
        <fullName evidence="8">NADPH--hemoprotein reductase</fullName>
        <ecNumber evidence="8">1.6.2.4</ecNumber>
    </recommendedName>
</protein>
<dbReference type="Pfam" id="PF00258">
    <property type="entry name" value="Flavodoxin_1"/>
    <property type="match status" value="1"/>
</dbReference>
<dbReference type="FunFam" id="3.40.50.80:FF:000001">
    <property type="entry name" value="NADPH--cytochrome P450 reductase 1"/>
    <property type="match status" value="1"/>
</dbReference>
<keyword evidence="5" id="KW-0274">FAD</keyword>
<evidence type="ECO:0000256" key="1">
    <source>
        <dbReference type="ARBA" id="ARBA00001917"/>
    </source>
</evidence>
<dbReference type="PANTHER" id="PTHR19384">
    <property type="entry name" value="NITRIC OXIDE SYNTHASE-RELATED"/>
    <property type="match status" value="1"/>
</dbReference>
<dbReference type="Pfam" id="PF00667">
    <property type="entry name" value="FAD_binding_1"/>
    <property type="match status" value="1"/>
</dbReference>
<dbReference type="Gene3D" id="1.20.990.10">
    <property type="entry name" value="NADPH-cytochrome p450 Reductase, Chain A, domain 3"/>
    <property type="match status" value="1"/>
</dbReference>
<evidence type="ECO:0000313" key="11">
    <source>
        <dbReference type="EMBL" id="KAJ3446007.1"/>
    </source>
</evidence>
<evidence type="ECO:0000313" key="12">
    <source>
        <dbReference type="Proteomes" id="UP001146793"/>
    </source>
</evidence>
<comment type="cofactor">
    <cofactor evidence="2">
        <name>FAD</name>
        <dbReference type="ChEBI" id="CHEBI:57692"/>
    </cofactor>
</comment>
<feature type="domain" description="FAD-binding FR-type" evidence="10">
    <location>
        <begin position="198"/>
        <end position="434"/>
    </location>
</feature>